<feature type="transmembrane region" description="Helical" evidence="1">
    <location>
        <begin position="6"/>
        <end position="29"/>
    </location>
</feature>
<evidence type="ECO:0000256" key="1">
    <source>
        <dbReference type="SAM" id="Phobius"/>
    </source>
</evidence>
<comment type="caution">
    <text evidence="2">The sequence shown here is derived from an EMBL/GenBank/DDBJ whole genome shotgun (WGS) entry which is preliminary data.</text>
</comment>
<dbReference type="InterPro" id="IPR050010">
    <property type="entry name" value="ETEC_3214_dom"/>
</dbReference>
<gene>
    <name evidence="2" type="ORF">K9U37_03515</name>
</gene>
<evidence type="ECO:0000313" key="3">
    <source>
        <dbReference type="Proteomes" id="UP001139068"/>
    </source>
</evidence>
<protein>
    <submittedName>
        <fullName evidence="2">Uncharacterized protein</fullName>
    </submittedName>
</protein>
<keyword evidence="1" id="KW-0812">Transmembrane</keyword>
<dbReference type="Proteomes" id="UP001139068">
    <property type="component" value="Unassembled WGS sequence"/>
</dbReference>
<sequence>MTTMVVNGIAIGAGAATILATLFGLWSFIRRIWRCTVGRRRAQAWLLDQLACYSSKKYVESLFGQVQFQATDNGLTQCTYTLPGAWVTAEYDERDVMVAFSIVIRSERFWYSTERLTFGNLILKLGKDTLPAPNLARASVNAWLGAHTIGLSIHEYFGNPGQYQDYWLSHNMVGAGTMEISAPYRSGEYGNSGTPPDPNKIVINTLTVLGPNGSNFKKSFLERDVMGPHNDILRLAGYWRPPFAWNLRNILHRSSGKNC</sequence>
<keyword evidence="1" id="KW-1133">Transmembrane helix</keyword>
<keyword evidence="1" id="KW-0472">Membrane</keyword>
<dbReference type="EMBL" id="JAIVFL010000001">
    <property type="protein sequence ID" value="MCI4674065.1"/>
    <property type="molecule type" value="Genomic_DNA"/>
</dbReference>
<evidence type="ECO:0000313" key="2">
    <source>
        <dbReference type="EMBL" id="MCI4674065.1"/>
    </source>
</evidence>
<name>A0ABS9YS56_9MYCO</name>
<accession>A0ABS9YS56</accession>
<reference evidence="2" key="1">
    <citation type="journal article" date="2022" name="ISME J.">
        <title>Identification of active gaseous-alkane degraders at natural gas seeps.</title>
        <authorList>
            <person name="Farhan Ul Haque M."/>
            <person name="Hernandez M."/>
            <person name="Crombie A.T."/>
            <person name="Murrell J.C."/>
        </authorList>
    </citation>
    <scope>NUCLEOTIDE SEQUENCE</scope>
    <source>
        <strain evidence="2">ANDR5</strain>
    </source>
</reference>
<proteinExistence type="predicted"/>
<dbReference type="RefSeq" id="WP_243070542.1">
    <property type="nucleotide sequence ID" value="NZ_JAIVFL010000001.1"/>
</dbReference>
<dbReference type="NCBIfam" id="NF043066">
    <property type="entry name" value="ETEC_3214_dom"/>
    <property type="match status" value="1"/>
</dbReference>
<organism evidence="2 3">
    <name type="scientific">Candidatus Mycolicibacterium alkanivorans</name>
    <dbReference type="NCBI Taxonomy" id="2954114"/>
    <lineage>
        <taxon>Bacteria</taxon>
        <taxon>Bacillati</taxon>
        <taxon>Actinomycetota</taxon>
        <taxon>Actinomycetes</taxon>
        <taxon>Mycobacteriales</taxon>
        <taxon>Mycobacteriaceae</taxon>
        <taxon>Mycolicibacterium</taxon>
    </lineage>
</organism>
<keyword evidence="3" id="KW-1185">Reference proteome</keyword>